<dbReference type="PANTHER" id="PTHR37216">
    <property type="entry name" value="EXPRESSED PROTEIN"/>
    <property type="match status" value="1"/>
</dbReference>
<evidence type="ECO:0000313" key="2">
    <source>
        <dbReference type="Proteomes" id="UP000030748"/>
    </source>
</evidence>
<sequence>MGQSLNKFGTSFLPYLHTKEEKKGMEIGPVIEECYDRYFVNTNDWNSADFCHAVCQTVEDINKTLGSTQFRVPKTSTLEHAYKKHHQGKGKSLTKEEFQKILQQVILDTGVTNVGAKDMLFYLYGVPATALFIKQRLVPNLIPNKAFIPLVTSATVFLLAKFNKI</sequence>
<protein>
    <submittedName>
        <fullName evidence="1">Uncharacterized protein</fullName>
    </submittedName>
</protein>
<dbReference type="AlphaFoldDB" id="A0A022Q2P3"/>
<accession>A0A022Q2P3</accession>
<dbReference type="STRING" id="4155.A0A022Q2P3"/>
<dbReference type="InterPro" id="IPR057196">
    <property type="entry name" value="DUF7874"/>
</dbReference>
<dbReference type="PANTHER" id="PTHR37216:SF1">
    <property type="entry name" value="EXPRESSED PROTEIN"/>
    <property type="match status" value="1"/>
</dbReference>
<dbReference type="Pfam" id="PF25284">
    <property type="entry name" value="DUF7874"/>
    <property type="match status" value="1"/>
</dbReference>
<gene>
    <name evidence="1" type="ORF">MIMGU_mgv1a019143mg</name>
</gene>
<dbReference type="EMBL" id="KI632259">
    <property type="protein sequence ID" value="EYU20800.1"/>
    <property type="molecule type" value="Genomic_DNA"/>
</dbReference>
<evidence type="ECO:0000313" key="1">
    <source>
        <dbReference type="EMBL" id="EYU20800.1"/>
    </source>
</evidence>
<dbReference type="eggNOG" id="ENOG502S0XA">
    <property type="taxonomic scope" value="Eukaryota"/>
</dbReference>
<keyword evidence="2" id="KW-1185">Reference proteome</keyword>
<reference evidence="1 2" key="1">
    <citation type="journal article" date="2013" name="Proc. Natl. Acad. Sci. U.S.A.">
        <title>Fine-scale variation in meiotic recombination in Mimulus inferred from population shotgun sequencing.</title>
        <authorList>
            <person name="Hellsten U."/>
            <person name="Wright K.M."/>
            <person name="Jenkins J."/>
            <person name="Shu S."/>
            <person name="Yuan Y."/>
            <person name="Wessler S.R."/>
            <person name="Schmutz J."/>
            <person name="Willis J.H."/>
            <person name="Rokhsar D.S."/>
        </authorList>
    </citation>
    <scope>NUCLEOTIDE SEQUENCE [LARGE SCALE GENOMIC DNA]</scope>
    <source>
        <strain evidence="2">cv. DUN x IM62</strain>
    </source>
</reference>
<dbReference type="Proteomes" id="UP000030748">
    <property type="component" value="Unassembled WGS sequence"/>
</dbReference>
<organism evidence="1 2">
    <name type="scientific">Erythranthe guttata</name>
    <name type="common">Yellow monkey flower</name>
    <name type="synonym">Mimulus guttatus</name>
    <dbReference type="NCBI Taxonomy" id="4155"/>
    <lineage>
        <taxon>Eukaryota</taxon>
        <taxon>Viridiplantae</taxon>
        <taxon>Streptophyta</taxon>
        <taxon>Embryophyta</taxon>
        <taxon>Tracheophyta</taxon>
        <taxon>Spermatophyta</taxon>
        <taxon>Magnoliopsida</taxon>
        <taxon>eudicotyledons</taxon>
        <taxon>Gunneridae</taxon>
        <taxon>Pentapetalae</taxon>
        <taxon>asterids</taxon>
        <taxon>lamiids</taxon>
        <taxon>Lamiales</taxon>
        <taxon>Phrymaceae</taxon>
        <taxon>Erythranthe</taxon>
    </lineage>
</organism>
<name>A0A022Q2P3_ERYGU</name>
<proteinExistence type="predicted"/>